<evidence type="ECO:0000313" key="3">
    <source>
        <dbReference type="Proteomes" id="UP001066276"/>
    </source>
</evidence>
<feature type="region of interest" description="Disordered" evidence="1">
    <location>
        <begin position="148"/>
        <end position="172"/>
    </location>
</feature>
<name>A0AAV7QHB9_PLEWA</name>
<dbReference type="EMBL" id="JANPWB010000010">
    <property type="protein sequence ID" value="KAJ1139814.1"/>
    <property type="molecule type" value="Genomic_DNA"/>
</dbReference>
<organism evidence="2 3">
    <name type="scientific">Pleurodeles waltl</name>
    <name type="common">Iberian ribbed newt</name>
    <dbReference type="NCBI Taxonomy" id="8319"/>
    <lineage>
        <taxon>Eukaryota</taxon>
        <taxon>Metazoa</taxon>
        <taxon>Chordata</taxon>
        <taxon>Craniata</taxon>
        <taxon>Vertebrata</taxon>
        <taxon>Euteleostomi</taxon>
        <taxon>Amphibia</taxon>
        <taxon>Batrachia</taxon>
        <taxon>Caudata</taxon>
        <taxon>Salamandroidea</taxon>
        <taxon>Salamandridae</taxon>
        <taxon>Pleurodelinae</taxon>
        <taxon>Pleurodeles</taxon>
    </lineage>
</organism>
<accession>A0AAV7QHB9</accession>
<keyword evidence="3" id="KW-1185">Reference proteome</keyword>
<feature type="compositionally biased region" description="Basic and acidic residues" evidence="1">
    <location>
        <begin position="161"/>
        <end position="172"/>
    </location>
</feature>
<gene>
    <name evidence="2" type="ORF">NDU88_006178</name>
</gene>
<reference evidence="2" key="1">
    <citation type="journal article" date="2022" name="bioRxiv">
        <title>Sequencing and chromosome-scale assembly of the giantPleurodeles waltlgenome.</title>
        <authorList>
            <person name="Brown T."/>
            <person name="Elewa A."/>
            <person name="Iarovenko S."/>
            <person name="Subramanian E."/>
            <person name="Araus A.J."/>
            <person name="Petzold A."/>
            <person name="Susuki M."/>
            <person name="Suzuki K.-i.T."/>
            <person name="Hayashi T."/>
            <person name="Toyoda A."/>
            <person name="Oliveira C."/>
            <person name="Osipova E."/>
            <person name="Leigh N.D."/>
            <person name="Simon A."/>
            <person name="Yun M.H."/>
        </authorList>
    </citation>
    <scope>NUCLEOTIDE SEQUENCE</scope>
    <source>
        <strain evidence="2">20211129_DDA</strain>
        <tissue evidence="2">Liver</tissue>
    </source>
</reference>
<feature type="region of interest" description="Disordered" evidence="1">
    <location>
        <begin position="111"/>
        <end position="132"/>
    </location>
</feature>
<evidence type="ECO:0000313" key="2">
    <source>
        <dbReference type="EMBL" id="KAJ1139814.1"/>
    </source>
</evidence>
<dbReference type="AlphaFoldDB" id="A0AAV7QHB9"/>
<proteinExistence type="predicted"/>
<sequence length="172" mass="17995">MSPAPRLHCTSSAVTRGTSKQWAPHKAALSQDSSDDIRGLSLLLSLHMCHACVAPQQAPLPRSPGQYAARKVPLLGIQRDPSTGCGARVSPQEPRCHRCLLLSGSRDVPLPRCTSPTGARAARPSCSSSGSGRSGLAALASSSLYWTQGSDKGASKPTVLGKRDRAVGGRHH</sequence>
<dbReference type="Proteomes" id="UP001066276">
    <property type="component" value="Chromosome 6"/>
</dbReference>
<feature type="compositionally biased region" description="Polar residues" evidence="1">
    <location>
        <begin position="9"/>
        <end position="20"/>
    </location>
</feature>
<feature type="compositionally biased region" description="Low complexity" evidence="1">
    <location>
        <begin position="119"/>
        <end position="132"/>
    </location>
</feature>
<evidence type="ECO:0000256" key="1">
    <source>
        <dbReference type="SAM" id="MobiDB-lite"/>
    </source>
</evidence>
<protein>
    <submittedName>
        <fullName evidence="2">Uncharacterized protein</fullName>
    </submittedName>
</protein>
<feature type="region of interest" description="Disordered" evidence="1">
    <location>
        <begin position="1"/>
        <end position="20"/>
    </location>
</feature>
<comment type="caution">
    <text evidence="2">The sequence shown here is derived from an EMBL/GenBank/DDBJ whole genome shotgun (WGS) entry which is preliminary data.</text>
</comment>